<name>A0A139WK09_TRICA</name>
<evidence type="ECO:0000256" key="1">
    <source>
        <dbReference type="ARBA" id="ARBA00022737"/>
    </source>
</evidence>
<keyword evidence="2" id="KW-0175">Coiled coil</keyword>
<feature type="coiled-coil region" evidence="2">
    <location>
        <begin position="114"/>
        <end position="141"/>
    </location>
</feature>
<dbReference type="STRING" id="7070.A0A139WK09"/>
<gene>
    <name evidence="3" type="primary">AUGUSTUS-3.0.2_32577</name>
    <name evidence="3" type="ORF">TcasGA2_TC032577</name>
</gene>
<dbReference type="PROSITE" id="PS50096">
    <property type="entry name" value="IQ"/>
    <property type="match status" value="3"/>
</dbReference>
<dbReference type="Gene3D" id="1.20.5.190">
    <property type="match status" value="1"/>
</dbReference>
<dbReference type="SUPFAM" id="SSF52540">
    <property type="entry name" value="P-loop containing nucleoside triphosphate hydrolases"/>
    <property type="match status" value="1"/>
</dbReference>
<reference evidence="3 4" key="2">
    <citation type="journal article" date="2010" name="Nucleic Acids Res.">
        <title>BeetleBase in 2010: revisions to provide comprehensive genomic information for Tribolium castaneum.</title>
        <authorList>
            <person name="Kim H.S."/>
            <person name="Murphy T."/>
            <person name="Xia J."/>
            <person name="Caragea D."/>
            <person name="Park Y."/>
            <person name="Beeman R.W."/>
            <person name="Lorenzen M.D."/>
            <person name="Butcher S."/>
            <person name="Manak J.R."/>
            <person name="Brown S.J."/>
        </authorList>
    </citation>
    <scope>GENOME REANNOTATION</scope>
    <source>
        <strain evidence="3 4">Georgia GA2</strain>
    </source>
</reference>
<dbReference type="PANTHER" id="PTHR22590">
    <property type="entry name" value="MYOSIN MOTOR DOMAIN-CONTAINING PROTEIN"/>
    <property type="match status" value="1"/>
</dbReference>
<dbReference type="AlphaFoldDB" id="A0A139WK09"/>
<keyword evidence="4" id="KW-1185">Reference proteome</keyword>
<dbReference type="InterPro" id="IPR000048">
    <property type="entry name" value="IQ_motif_EF-hand-BS"/>
</dbReference>
<evidence type="ECO:0000313" key="3">
    <source>
        <dbReference type="EMBL" id="KYB28378.1"/>
    </source>
</evidence>
<protein>
    <submittedName>
        <fullName evidence="3">Uncharacterized protein</fullName>
    </submittedName>
</protein>
<dbReference type="KEGG" id="tca:103312470"/>
<dbReference type="InParanoid" id="A0A139WK09"/>
<evidence type="ECO:0000313" key="4">
    <source>
        <dbReference type="Proteomes" id="UP000007266"/>
    </source>
</evidence>
<keyword evidence="1" id="KW-0677">Repeat</keyword>
<dbReference type="CDD" id="cd23767">
    <property type="entry name" value="IQCD"/>
    <property type="match status" value="1"/>
</dbReference>
<accession>A0A139WK09</accession>
<sequence>MASVFHLCCEAAQIKQNVITKYSELAESDKKLYFSAVAIQRTWRGYWVRKMIKNWHSKATTIQRFVRGWLVRLHLPERLKNYHYFLSTKYYNEKATKIQALWRGYCARKVGVSVKDILRQRHEIEMANKEMQNQMREAFEEMRASAWTETHQYVEKILMMLFERHHLLRTRTQEGVFSIHGSIELSCVERILRSFPLKDYMTQLHEANQKSTSQTLQGNKKTFDLNTTIKDKPYERLLLTRD</sequence>
<dbReference type="InterPro" id="IPR052318">
    <property type="entry name" value="CellDiv_DevSignal_Domain"/>
</dbReference>
<dbReference type="OMA" id="HECAIVI"/>
<proteinExistence type="predicted"/>
<dbReference type="SMART" id="SM00015">
    <property type="entry name" value="IQ"/>
    <property type="match status" value="3"/>
</dbReference>
<dbReference type="InterPro" id="IPR027417">
    <property type="entry name" value="P-loop_NTPase"/>
</dbReference>
<dbReference type="PANTHER" id="PTHR22590:SF5">
    <property type="entry name" value="MYOSIN MOTOR DOMAIN-CONTAINING PROTEIN"/>
    <property type="match status" value="1"/>
</dbReference>
<evidence type="ECO:0000256" key="2">
    <source>
        <dbReference type="SAM" id="Coils"/>
    </source>
</evidence>
<organism evidence="3 4">
    <name type="scientific">Tribolium castaneum</name>
    <name type="common">Red flour beetle</name>
    <dbReference type="NCBI Taxonomy" id="7070"/>
    <lineage>
        <taxon>Eukaryota</taxon>
        <taxon>Metazoa</taxon>
        <taxon>Ecdysozoa</taxon>
        <taxon>Arthropoda</taxon>
        <taxon>Hexapoda</taxon>
        <taxon>Insecta</taxon>
        <taxon>Pterygota</taxon>
        <taxon>Neoptera</taxon>
        <taxon>Endopterygota</taxon>
        <taxon>Coleoptera</taxon>
        <taxon>Polyphaga</taxon>
        <taxon>Cucujiformia</taxon>
        <taxon>Tenebrionidae</taxon>
        <taxon>Tenebrionidae incertae sedis</taxon>
        <taxon>Tribolium</taxon>
    </lineage>
</organism>
<dbReference type="OrthoDB" id="190375at2759"/>
<reference evidence="3 4" key="1">
    <citation type="journal article" date="2008" name="Nature">
        <title>The genome of the model beetle and pest Tribolium castaneum.</title>
        <authorList>
            <consortium name="Tribolium Genome Sequencing Consortium"/>
            <person name="Richards S."/>
            <person name="Gibbs R.A."/>
            <person name="Weinstock G.M."/>
            <person name="Brown S.J."/>
            <person name="Denell R."/>
            <person name="Beeman R.W."/>
            <person name="Gibbs R."/>
            <person name="Beeman R.W."/>
            <person name="Brown S.J."/>
            <person name="Bucher G."/>
            <person name="Friedrich M."/>
            <person name="Grimmelikhuijzen C.J."/>
            <person name="Klingler M."/>
            <person name="Lorenzen M."/>
            <person name="Richards S."/>
            <person name="Roth S."/>
            <person name="Schroder R."/>
            <person name="Tautz D."/>
            <person name="Zdobnov E.M."/>
            <person name="Muzny D."/>
            <person name="Gibbs R.A."/>
            <person name="Weinstock G.M."/>
            <person name="Attaway T."/>
            <person name="Bell S."/>
            <person name="Buhay C.J."/>
            <person name="Chandrabose M.N."/>
            <person name="Chavez D."/>
            <person name="Clerk-Blankenburg K.P."/>
            <person name="Cree A."/>
            <person name="Dao M."/>
            <person name="Davis C."/>
            <person name="Chacko J."/>
            <person name="Dinh H."/>
            <person name="Dugan-Rocha S."/>
            <person name="Fowler G."/>
            <person name="Garner T.T."/>
            <person name="Garnes J."/>
            <person name="Gnirke A."/>
            <person name="Hawes A."/>
            <person name="Hernandez J."/>
            <person name="Hines S."/>
            <person name="Holder M."/>
            <person name="Hume J."/>
            <person name="Jhangiani S.N."/>
            <person name="Joshi V."/>
            <person name="Khan Z.M."/>
            <person name="Jackson L."/>
            <person name="Kovar C."/>
            <person name="Kowis A."/>
            <person name="Lee S."/>
            <person name="Lewis L.R."/>
            <person name="Margolis J."/>
            <person name="Morgan M."/>
            <person name="Nazareth L.V."/>
            <person name="Nguyen N."/>
            <person name="Okwuonu G."/>
            <person name="Parker D."/>
            <person name="Richards S."/>
            <person name="Ruiz S.J."/>
            <person name="Santibanez J."/>
            <person name="Savard J."/>
            <person name="Scherer S.E."/>
            <person name="Schneider B."/>
            <person name="Sodergren E."/>
            <person name="Tautz D."/>
            <person name="Vattahil S."/>
            <person name="Villasana D."/>
            <person name="White C.S."/>
            <person name="Wright R."/>
            <person name="Park Y."/>
            <person name="Beeman R.W."/>
            <person name="Lord J."/>
            <person name="Oppert B."/>
            <person name="Lorenzen M."/>
            <person name="Brown S."/>
            <person name="Wang L."/>
            <person name="Savard J."/>
            <person name="Tautz D."/>
            <person name="Richards S."/>
            <person name="Weinstock G."/>
            <person name="Gibbs R.A."/>
            <person name="Liu Y."/>
            <person name="Worley K."/>
            <person name="Weinstock G."/>
            <person name="Elsik C.G."/>
            <person name="Reese J.T."/>
            <person name="Elhaik E."/>
            <person name="Landan G."/>
            <person name="Graur D."/>
            <person name="Arensburger P."/>
            <person name="Atkinson P."/>
            <person name="Beeman R.W."/>
            <person name="Beidler J."/>
            <person name="Brown S.J."/>
            <person name="Demuth J.P."/>
            <person name="Drury D.W."/>
            <person name="Du Y.Z."/>
            <person name="Fujiwara H."/>
            <person name="Lorenzen M."/>
            <person name="Maselli V."/>
            <person name="Osanai M."/>
            <person name="Park Y."/>
            <person name="Robertson H.M."/>
            <person name="Tu Z."/>
            <person name="Wang J.J."/>
            <person name="Wang S."/>
            <person name="Richards S."/>
            <person name="Song H."/>
            <person name="Zhang L."/>
            <person name="Sodergren E."/>
            <person name="Werner D."/>
            <person name="Stanke M."/>
            <person name="Morgenstern B."/>
            <person name="Solovyev V."/>
            <person name="Kosarev P."/>
            <person name="Brown G."/>
            <person name="Chen H.C."/>
            <person name="Ermolaeva O."/>
            <person name="Hlavina W."/>
            <person name="Kapustin Y."/>
            <person name="Kiryutin B."/>
            <person name="Kitts P."/>
            <person name="Maglott D."/>
            <person name="Pruitt K."/>
            <person name="Sapojnikov V."/>
            <person name="Souvorov A."/>
            <person name="Mackey A.J."/>
            <person name="Waterhouse R.M."/>
            <person name="Wyder S."/>
            <person name="Zdobnov E.M."/>
            <person name="Zdobnov E.M."/>
            <person name="Wyder S."/>
            <person name="Kriventseva E.V."/>
            <person name="Kadowaki T."/>
            <person name="Bork P."/>
            <person name="Aranda M."/>
            <person name="Bao R."/>
            <person name="Beermann A."/>
            <person name="Berns N."/>
            <person name="Bolognesi R."/>
            <person name="Bonneton F."/>
            <person name="Bopp D."/>
            <person name="Brown S.J."/>
            <person name="Bucher G."/>
            <person name="Butts T."/>
            <person name="Chaumot A."/>
            <person name="Denell R.E."/>
            <person name="Ferrier D.E."/>
            <person name="Friedrich M."/>
            <person name="Gordon C.M."/>
            <person name="Jindra M."/>
            <person name="Klingler M."/>
            <person name="Lan Q."/>
            <person name="Lattorff H.M."/>
            <person name="Laudet V."/>
            <person name="von Levetsow C."/>
            <person name="Liu Z."/>
            <person name="Lutz R."/>
            <person name="Lynch J.A."/>
            <person name="da Fonseca R.N."/>
            <person name="Posnien N."/>
            <person name="Reuter R."/>
            <person name="Roth S."/>
            <person name="Savard J."/>
            <person name="Schinko J.B."/>
            <person name="Schmitt C."/>
            <person name="Schoppmeier M."/>
            <person name="Schroder R."/>
            <person name="Shippy T.D."/>
            <person name="Simonnet F."/>
            <person name="Marques-Souza H."/>
            <person name="Tautz D."/>
            <person name="Tomoyasu Y."/>
            <person name="Trauner J."/>
            <person name="Van der Zee M."/>
            <person name="Vervoort M."/>
            <person name="Wittkopp N."/>
            <person name="Wimmer E.A."/>
            <person name="Yang X."/>
            <person name="Jones A.K."/>
            <person name="Sattelle D.B."/>
            <person name="Ebert P.R."/>
            <person name="Nelson D."/>
            <person name="Scott J.G."/>
            <person name="Beeman R.W."/>
            <person name="Muthukrishnan S."/>
            <person name="Kramer K.J."/>
            <person name="Arakane Y."/>
            <person name="Beeman R.W."/>
            <person name="Zhu Q."/>
            <person name="Hogenkamp D."/>
            <person name="Dixit R."/>
            <person name="Oppert B."/>
            <person name="Jiang H."/>
            <person name="Zou Z."/>
            <person name="Marshall J."/>
            <person name="Elpidina E."/>
            <person name="Vinokurov K."/>
            <person name="Oppert C."/>
            <person name="Zou Z."/>
            <person name="Evans J."/>
            <person name="Lu Z."/>
            <person name="Zhao P."/>
            <person name="Sumathipala N."/>
            <person name="Altincicek B."/>
            <person name="Vilcinskas A."/>
            <person name="Williams M."/>
            <person name="Hultmark D."/>
            <person name="Hetru C."/>
            <person name="Jiang H."/>
            <person name="Grimmelikhuijzen C.J."/>
            <person name="Hauser F."/>
            <person name="Cazzamali G."/>
            <person name="Williamson M."/>
            <person name="Park Y."/>
            <person name="Li B."/>
            <person name="Tanaka Y."/>
            <person name="Predel R."/>
            <person name="Neupert S."/>
            <person name="Schachtner J."/>
            <person name="Verleyen P."/>
            <person name="Raible F."/>
            <person name="Bork P."/>
            <person name="Friedrich M."/>
            <person name="Walden K.K."/>
            <person name="Robertson H.M."/>
            <person name="Angeli S."/>
            <person name="Foret S."/>
            <person name="Bucher G."/>
            <person name="Schuetz S."/>
            <person name="Maleszka R."/>
            <person name="Wimmer E.A."/>
            <person name="Beeman R.W."/>
            <person name="Lorenzen M."/>
            <person name="Tomoyasu Y."/>
            <person name="Miller S.C."/>
            <person name="Grossmann D."/>
            <person name="Bucher G."/>
        </authorList>
    </citation>
    <scope>NUCLEOTIDE SEQUENCE [LARGE SCALE GENOMIC DNA]</scope>
    <source>
        <strain evidence="3 4">Georgia GA2</strain>
    </source>
</reference>
<dbReference type="EMBL" id="KQ971328">
    <property type="protein sequence ID" value="KYB28378.1"/>
    <property type="molecule type" value="Genomic_DNA"/>
</dbReference>
<dbReference type="Proteomes" id="UP000007266">
    <property type="component" value="Linkage group 3"/>
</dbReference>
<dbReference type="Pfam" id="PF00612">
    <property type="entry name" value="IQ"/>
    <property type="match status" value="3"/>
</dbReference>